<evidence type="ECO:0000313" key="2">
    <source>
        <dbReference type="Proteomes" id="UP001324427"/>
    </source>
</evidence>
<dbReference type="EMBL" id="JAVFHQ010000029">
    <property type="protein sequence ID" value="KAK4543838.1"/>
    <property type="molecule type" value="Genomic_DNA"/>
</dbReference>
<comment type="caution">
    <text evidence="1">The sequence shown here is derived from an EMBL/GenBank/DDBJ whole genome shotgun (WGS) entry which is preliminary data.</text>
</comment>
<keyword evidence="2" id="KW-1185">Reference proteome</keyword>
<accession>A0AAV9JG03</accession>
<gene>
    <name evidence="1" type="ORF">LTR36_004871</name>
</gene>
<dbReference type="AlphaFoldDB" id="A0AAV9JG03"/>
<dbReference type="Proteomes" id="UP001324427">
    <property type="component" value="Unassembled WGS sequence"/>
</dbReference>
<proteinExistence type="predicted"/>
<organism evidence="1 2">
    <name type="scientific">Oleoguttula mirabilis</name>
    <dbReference type="NCBI Taxonomy" id="1507867"/>
    <lineage>
        <taxon>Eukaryota</taxon>
        <taxon>Fungi</taxon>
        <taxon>Dikarya</taxon>
        <taxon>Ascomycota</taxon>
        <taxon>Pezizomycotina</taxon>
        <taxon>Dothideomycetes</taxon>
        <taxon>Dothideomycetidae</taxon>
        <taxon>Mycosphaerellales</taxon>
        <taxon>Teratosphaeriaceae</taxon>
        <taxon>Oleoguttula</taxon>
    </lineage>
</organism>
<reference evidence="1 2" key="1">
    <citation type="submission" date="2021-11" db="EMBL/GenBank/DDBJ databases">
        <title>Black yeast isolated from Biological Soil Crust.</title>
        <authorList>
            <person name="Kurbessoian T."/>
        </authorList>
    </citation>
    <scope>NUCLEOTIDE SEQUENCE [LARGE SCALE GENOMIC DNA]</scope>
    <source>
        <strain evidence="1 2">CCFEE 5522</strain>
    </source>
</reference>
<evidence type="ECO:0000313" key="1">
    <source>
        <dbReference type="EMBL" id="KAK4543838.1"/>
    </source>
</evidence>
<name>A0AAV9JG03_9PEZI</name>
<sequence>MGGSGAVASLSRVSHQVRDDARPIFFATAVFELQVINYEEHSGPRIPVFETTLKCMRNIVIKQQLSHQSAIWDLNKLFPHGRLLDHMVEGWRRPLWRGPYFPKLRVTISFKKVNGKEECTMSATYTCSDHRPEDDPKRTKRLQEEVGEVLVDEDLLGGGLDMGRLKRALERMRARSDWHEKD</sequence>
<protein>
    <submittedName>
        <fullName evidence="1">Uncharacterized protein</fullName>
    </submittedName>
</protein>